<name>A8LLE1_DINSH</name>
<dbReference type="EMBL" id="CP000830">
    <property type="protein sequence ID" value="ABV91951.1"/>
    <property type="molecule type" value="Genomic_DNA"/>
</dbReference>
<evidence type="ECO:0008006" key="3">
    <source>
        <dbReference type="Google" id="ProtNLM"/>
    </source>
</evidence>
<reference evidence="2" key="1">
    <citation type="journal article" date="2010" name="ISME J.">
        <title>The complete genome sequence of the algal symbiont Dinoroseobacter shibae: a hitchhiker's guide to life in the sea.</title>
        <authorList>
            <person name="Wagner-Dobler I."/>
            <person name="Ballhausen B."/>
            <person name="Berger M."/>
            <person name="Brinkhoff T."/>
            <person name="Buchholz I."/>
            <person name="Bunk B."/>
            <person name="Cypionka H."/>
            <person name="Daniel R."/>
            <person name="Drepper T."/>
            <person name="Gerdts G."/>
            <person name="Hahnke S."/>
            <person name="Han C."/>
            <person name="Jahn D."/>
            <person name="Kalhoefer D."/>
            <person name="Kiss H."/>
            <person name="Klenk H.P."/>
            <person name="Kyrpides N."/>
            <person name="Liebl W."/>
            <person name="Liesegang H."/>
            <person name="Meincke L."/>
            <person name="Pati A."/>
            <person name="Petersen J."/>
            <person name="Piekarski T."/>
            <person name="Pommerenke C."/>
            <person name="Pradella S."/>
            <person name="Pukall R."/>
            <person name="Rabus R."/>
            <person name="Stackebrandt E."/>
            <person name="Thole S."/>
            <person name="Thompson L."/>
            <person name="Tielen P."/>
            <person name="Tomasch J."/>
            <person name="von Jan M."/>
            <person name="Wanphrut N."/>
            <person name="Wichels A."/>
            <person name="Zech H."/>
            <person name="Simon M."/>
        </authorList>
    </citation>
    <scope>NUCLEOTIDE SEQUENCE [LARGE SCALE GENOMIC DNA]</scope>
    <source>
        <strain evidence="2">DSM 16493 / NCIMB 14021 / DFL 12</strain>
    </source>
</reference>
<organism evidence="1 2">
    <name type="scientific">Dinoroseobacter shibae (strain DSM 16493 / NCIMB 14021 / DFL 12)</name>
    <dbReference type="NCBI Taxonomy" id="398580"/>
    <lineage>
        <taxon>Bacteria</taxon>
        <taxon>Pseudomonadati</taxon>
        <taxon>Pseudomonadota</taxon>
        <taxon>Alphaproteobacteria</taxon>
        <taxon>Rhodobacterales</taxon>
        <taxon>Roseobacteraceae</taxon>
        <taxon>Dinoroseobacter</taxon>
    </lineage>
</organism>
<dbReference type="STRING" id="398580.Dshi_0202"/>
<gene>
    <name evidence="1" type="ordered locus">Dshi_0202</name>
</gene>
<dbReference type="RefSeq" id="WP_012176884.1">
    <property type="nucleotide sequence ID" value="NC_009952.1"/>
</dbReference>
<dbReference type="Gene3D" id="3.40.1530.20">
    <property type="entry name" value="Protein of unknown function (DUF1491)"/>
    <property type="match status" value="1"/>
</dbReference>
<dbReference type="OrthoDB" id="9809136at2"/>
<dbReference type="Pfam" id="PF07372">
    <property type="entry name" value="DUF1491"/>
    <property type="match status" value="1"/>
</dbReference>
<dbReference type="Proteomes" id="UP000006833">
    <property type="component" value="Chromosome"/>
</dbReference>
<evidence type="ECO:0000313" key="2">
    <source>
        <dbReference type="Proteomes" id="UP000006833"/>
    </source>
</evidence>
<dbReference type="KEGG" id="dsh:Dshi_0202"/>
<sequence length="110" mass="12247">MARLAAGLWVQAYMMRCQIEGIPVYVEARGDGTAGAVIVKLCTLDGKARAYERRYDLMRDTRSWEVLVEGDEAEVDAALARARSRDPDLWIVAVEDRAGRHLLDQPGLEG</sequence>
<accession>A8LLE1</accession>
<dbReference type="InterPro" id="IPR009964">
    <property type="entry name" value="DUF1491"/>
</dbReference>
<dbReference type="AlphaFoldDB" id="A8LLE1"/>
<keyword evidence="2" id="KW-1185">Reference proteome</keyword>
<dbReference type="HOGENOM" id="CLU_146719_1_0_5"/>
<dbReference type="eggNOG" id="COG5447">
    <property type="taxonomic scope" value="Bacteria"/>
</dbReference>
<protein>
    <recommendedName>
        <fullName evidence="3">GTP-binding protein Era</fullName>
    </recommendedName>
</protein>
<proteinExistence type="predicted"/>
<evidence type="ECO:0000313" key="1">
    <source>
        <dbReference type="EMBL" id="ABV91951.1"/>
    </source>
</evidence>